<keyword evidence="1" id="KW-0677">Repeat</keyword>
<dbReference type="Proteomes" id="UP000807353">
    <property type="component" value="Unassembled WGS sequence"/>
</dbReference>
<dbReference type="GO" id="GO:0006896">
    <property type="term" value="P:Golgi to vacuole transport"/>
    <property type="evidence" value="ECO:0007669"/>
    <property type="project" value="TreeGrafter"/>
</dbReference>
<dbReference type="GO" id="GO:0016020">
    <property type="term" value="C:membrane"/>
    <property type="evidence" value="ECO:0007669"/>
    <property type="project" value="TreeGrafter"/>
</dbReference>
<reference evidence="3" key="1">
    <citation type="submission" date="2020-11" db="EMBL/GenBank/DDBJ databases">
        <authorList>
            <consortium name="DOE Joint Genome Institute"/>
            <person name="Ahrendt S."/>
            <person name="Riley R."/>
            <person name="Andreopoulos W."/>
            <person name="Labutti K."/>
            <person name="Pangilinan J."/>
            <person name="Ruiz-Duenas F.J."/>
            <person name="Barrasa J.M."/>
            <person name="Sanchez-Garcia M."/>
            <person name="Camarero S."/>
            <person name="Miyauchi S."/>
            <person name="Serrano A."/>
            <person name="Linde D."/>
            <person name="Babiker R."/>
            <person name="Drula E."/>
            <person name="Ayuso-Fernandez I."/>
            <person name="Pacheco R."/>
            <person name="Padilla G."/>
            <person name="Ferreira P."/>
            <person name="Barriuso J."/>
            <person name="Kellner H."/>
            <person name="Castanera R."/>
            <person name="Alfaro M."/>
            <person name="Ramirez L."/>
            <person name="Pisabarro A.G."/>
            <person name="Kuo A."/>
            <person name="Tritt A."/>
            <person name="Lipzen A."/>
            <person name="He G."/>
            <person name="Yan M."/>
            <person name="Ng V."/>
            <person name="Cullen D."/>
            <person name="Martin F."/>
            <person name="Rosso M.-N."/>
            <person name="Henrissat B."/>
            <person name="Hibbett D."/>
            <person name="Martinez A.T."/>
            <person name="Grigoriev I.V."/>
        </authorList>
    </citation>
    <scope>NUCLEOTIDE SEQUENCE</scope>
    <source>
        <strain evidence="3">CBS 247.69</strain>
    </source>
</reference>
<evidence type="ECO:0000259" key="2">
    <source>
        <dbReference type="Pfam" id="PF15902"/>
    </source>
</evidence>
<feature type="non-terminal residue" evidence="3">
    <location>
        <position position="1"/>
    </location>
</feature>
<dbReference type="GO" id="GO:0006623">
    <property type="term" value="P:protein targeting to vacuole"/>
    <property type="evidence" value="ECO:0007669"/>
    <property type="project" value="TreeGrafter"/>
</dbReference>
<feature type="domain" description="Sortilin N-terminal" evidence="2">
    <location>
        <begin position="9"/>
        <end position="90"/>
    </location>
</feature>
<organism evidence="3 4">
    <name type="scientific">Collybia nuda</name>
    <dbReference type="NCBI Taxonomy" id="64659"/>
    <lineage>
        <taxon>Eukaryota</taxon>
        <taxon>Fungi</taxon>
        <taxon>Dikarya</taxon>
        <taxon>Basidiomycota</taxon>
        <taxon>Agaricomycotina</taxon>
        <taxon>Agaricomycetes</taxon>
        <taxon>Agaricomycetidae</taxon>
        <taxon>Agaricales</taxon>
        <taxon>Tricholomatineae</taxon>
        <taxon>Clitocybaceae</taxon>
        <taxon>Collybia</taxon>
    </lineage>
</organism>
<sequence length="109" mass="12001">TPPHSRECHARIFSSPAPGFAMGVGSVGESLLPYEESDTFLSTDAGVTWTMIRQDAHKYEFGDKGSILVVINDEEGTDTVRYSLDLGKTWYVGGTKYCREGLCTLCLLF</sequence>
<dbReference type="OrthoDB" id="3048515at2759"/>
<dbReference type="EMBL" id="MU150543">
    <property type="protein sequence ID" value="KAF9455721.1"/>
    <property type="molecule type" value="Genomic_DNA"/>
</dbReference>
<dbReference type="SUPFAM" id="SSF110296">
    <property type="entry name" value="Oligoxyloglucan reducing end-specific cellobiohydrolase"/>
    <property type="match status" value="1"/>
</dbReference>
<accession>A0A9P6C813</accession>
<keyword evidence="4" id="KW-1185">Reference proteome</keyword>
<dbReference type="GO" id="GO:0005829">
    <property type="term" value="C:cytosol"/>
    <property type="evidence" value="ECO:0007669"/>
    <property type="project" value="GOC"/>
</dbReference>
<dbReference type="GO" id="GO:0005794">
    <property type="term" value="C:Golgi apparatus"/>
    <property type="evidence" value="ECO:0007669"/>
    <property type="project" value="TreeGrafter"/>
</dbReference>
<dbReference type="Pfam" id="PF15902">
    <property type="entry name" value="Sortilin-Vps10"/>
    <property type="match status" value="1"/>
</dbReference>
<proteinExistence type="predicted"/>
<dbReference type="AlphaFoldDB" id="A0A9P6C813"/>
<dbReference type="GO" id="GO:0006895">
    <property type="term" value="P:Golgi to endosome transport"/>
    <property type="evidence" value="ECO:0007669"/>
    <property type="project" value="TreeGrafter"/>
</dbReference>
<evidence type="ECO:0000313" key="3">
    <source>
        <dbReference type="EMBL" id="KAF9455721.1"/>
    </source>
</evidence>
<dbReference type="PANTHER" id="PTHR12106:SF27">
    <property type="entry name" value="SORTILIN-RELATED RECEPTOR"/>
    <property type="match status" value="1"/>
</dbReference>
<name>A0A9P6C813_9AGAR</name>
<comment type="caution">
    <text evidence="3">The sequence shown here is derived from an EMBL/GenBank/DDBJ whole genome shotgun (WGS) entry which is preliminary data.</text>
</comment>
<dbReference type="InterPro" id="IPR050310">
    <property type="entry name" value="VPS10-sortilin"/>
</dbReference>
<protein>
    <recommendedName>
        <fullName evidence="2">Sortilin N-terminal domain-containing protein</fullName>
    </recommendedName>
</protein>
<evidence type="ECO:0000313" key="4">
    <source>
        <dbReference type="Proteomes" id="UP000807353"/>
    </source>
</evidence>
<gene>
    <name evidence="3" type="ORF">BDZ94DRAFT_1179373</name>
</gene>
<evidence type="ECO:0000256" key="1">
    <source>
        <dbReference type="ARBA" id="ARBA00022737"/>
    </source>
</evidence>
<dbReference type="PANTHER" id="PTHR12106">
    <property type="entry name" value="SORTILIN RELATED"/>
    <property type="match status" value="1"/>
</dbReference>
<dbReference type="InterPro" id="IPR031778">
    <property type="entry name" value="Sortilin_N"/>
</dbReference>